<dbReference type="SUPFAM" id="SSF54909">
    <property type="entry name" value="Dimeric alpha+beta barrel"/>
    <property type="match status" value="1"/>
</dbReference>
<keyword evidence="1" id="KW-0503">Monooxygenase</keyword>
<dbReference type="Pfam" id="PF08803">
    <property type="entry name" value="ydhR"/>
    <property type="match status" value="1"/>
</dbReference>
<protein>
    <submittedName>
        <fullName evidence="1">Monooxygenase</fullName>
    </submittedName>
</protein>
<dbReference type="PANTHER" id="PTHR39169:SF1">
    <property type="entry name" value="MONOOXYGENASE YDHR-RELATED"/>
    <property type="match status" value="1"/>
</dbReference>
<keyword evidence="2" id="KW-1185">Reference proteome</keyword>
<reference evidence="1 2" key="1">
    <citation type="submission" date="2018-03" db="EMBL/GenBank/DDBJ databases">
        <title>The draft genome of Zobellella taiwanensis JCM 13381.</title>
        <authorList>
            <person name="Liu L."/>
            <person name="Li L."/>
            <person name="Wang T."/>
            <person name="Zhang X."/>
            <person name="Liang L."/>
        </authorList>
    </citation>
    <scope>NUCLEOTIDE SEQUENCE [LARGE SCALE GENOMIC DNA]</scope>
    <source>
        <strain evidence="1 2">JCM 13381</strain>
    </source>
</reference>
<dbReference type="OrthoDB" id="1440627at2"/>
<evidence type="ECO:0000313" key="2">
    <source>
        <dbReference type="Proteomes" id="UP000242181"/>
    </source>
</evidence>
<dbReference type="EMBL" id="PXYH01000027">
    <property type="protein sequence ID" value="PSJ37493.1"/>
    <property type="molecule type" value="Genomic_DNA"/>
</dbReference>
<dbReference type="RefSeq" id="WP_106454566.1">
    <property type="nucleotide sequence ID" value="NZ_PXYH01000027.1"/>
</dbReference>
<dbReference type="GO" id="GO:0004497">
    <property type="term" value="F:monooxygenase activity"/>
    <property type="evidence" value="ECO:0007669"/>
    <property type="project" value="UniProtKB-KW"/>
</dbReference>
<proteinExistence type="predicted"/>
<gene>
    <name evidence="1" type="ORF">C7I36_15360</name>
</gene>
<accession>A0A2P7QHQ3</accession>
<dbReference type="AlphaFoldDB" id="A0A2P7QHQ3"/>
<dbReference type="InterPro" id="IPR011008">
    <property type="entry name" value="Dimeric_a/b-barrel"/>
</dbReference>
<dbReference type="Proteomes" id="UP000242181">
    <property type="component" value="Unassembled WGS sequence"/>
</dbReference>
<comment type="caution">
    <text evidence="1">The sequence shown here is derived from an EMBL/GenBank/DDBJ whole genome shotgun (WGS) entry which is preliminary data.</text>
</comment>
<dbReference type="Gene3D" id="3.30.70.100">
    <property type="match status" value="1"/>
</dbReference>
<dbReference type="PANTHER" id="PTHR39169">
    <property type="match status" value="1"/>
</dbReference>
<evidence type="ECO:0000313" key="1">
    <source>
        <dbReference type="EMBL" id="PSJ37493.1"/>
    </source>
</evidence>
<dbReference type="NCBIfam" id="NF008333">
    <property type="entry name" value="PRK11118.1"/>
    <property type="match status" value="1"/>
</dbReference>
<organism evidence="1 2">
    <name type="scientific">Zobellella taiwanensis</name>
    <dbReference type="NCBI Taxonomy" id="347535"/>
    <lineage>
        <taxon>Bacteria</taxon>
        <taxon>Pseudomonadati</taxon>
        <taxon>Pseudomonadota</taxon>
        <taxon>Gammaproteobacteria</taxon>
        <taxon>Aeromonadales</taxon>
        <taxon>Aeromonadaceae</taxon>
        <taxon>Zobellella</taxon>
    </lineage>
</organism>
<keyword evidence="1" id="KW-0560">Oxidoreductase</keyword>
<name>A0A2P7QHQ3_9GAMM</name>
<dbReference type="InterPro" id="IPR014910">
    <property type="entry name" value="YdhR"/>
</dbReference>
<sequence length="100" mass="10825">MKTLLQIDFPYSGPYGSEMSAAMAELAESIALEPGLVWKIWTENPAAGEAGGIYLFEDEASARQYLDKHRRRLEGFGVTGINAKVFGVNPALTAIDHGPV</sequence>